<sequence length="566" mass="61664">MALWQKKEVKDEAPRMVEVDENHVGQTSVIDKEADADVVAHLEASAVDHVYQRKVFIVNKILNEDIGMTGWQWGLLCVCGVGWLLDNVWLQYVAMILPQILNEFDIENGKESGFMTLALFAGLTVGAATWGVLADIVGRRFSFNMTLLIAGVFGVALGGATSFTALGGLIAALGFGLGGSLPVDGMLFLEFIPGSYQYLLTLLSVFWPIGQLLVSLVGWAFIANYSVECEPPACGARYGYTSRGWLHENQGWRYLAFTMGALTLFCFFLRFAVLRIPESPKFLLAKGRDAEAVLALRKFAKLCGRPLSDDVISVAILRSAAGQESHMDGDEDVVDEPDGFIDGIKYSMKTIVQNARTVKIGGSLSHLKPLFSTFSLGYTVTVIWLLWSFIGLAYPLFNAFLPTYLRTSEDSSTYTTYRNYVIISVCGIPGSILAAALVEVPRSGRRGAMAIGTLLTGVFLFGMTGVSTSDGTLAFSCVTTFTQNIMYGVLYCYTPETFPAPYRGTGDGIGSSLNRLFGLMAPIIYIYSGTSKNEAKIPIYISAALFIVSALLMLTLRVETSKRTAL</sequence>
<evidence type="ECO:0000256" key="3">
    <source>
        <dbReference type="ARBA" id="ARBA00022448"/>
    </source>
</evidence>
<proteinExistence type="inferred from homology"/>
<evidence type="ECO:0000256" key="2">
    <source>
        <dbReference type="ARBA" id="ARBA00008335"/>
    </source>
</evidence>
<evidence type="ECO:0000256" key="6">
    <source>
        <dbReference type="ARBA" id="ARBA00023136"/>
    </source>
</evidence>
<dbReference type="Gene3D" id="1.20.1250.20">
    <property type="entry name" value="MFS general substrate transporter like domains"/>
    <property type="match status" value="1"/>
</dbReference>
<organism evidence="9 10">
    <name type="scientific">Malassezia cuniculi</name>
    <dbReference type="NCBI Taxonomy" id="948313"/>
    <lineage>
        <taxon>Eukaryota</taxon>
        <taxon>Fungi</taxon>
        <taxon>Dikarya</taxon>
        <taxon>Basidiomycota</taxon>
        <taxon>Ustilaginomycotina</taxon>
        <taxon>Malasseziomycetes</taxon>
        <taxon>Malasseziales</taxon>
        <taxon>Malasseziaceae</taxon>
        <taxon>Malassezia</taxon>
    </lineage>
</organism>
<evidence type="ECO:0000259" key="8">
    <source>
        <dbReference type="PROSITE" id="PS50850"/>
    </source>
</evidence>
<dbReference type="PROSITE" id="PS50850">
    <property type="entry name" value="MFS"/>
    <property type="match status" value="1"/>
</dbReference>
<protein>
    <recommendedName>
        <fullName evidence="8">Major facilitator superfamily (MFS) profile domain-containing protein</fullName>
    </recommendedName>
</protein>
<dbReference type="EMBL" id="CP119878">
    <property type="protein sequence ID" value="WFD34399.1"/>
    <property type="molecule type" value="Genomic_DNA"/>
</dbReference>
<evidence type="ECO:0000256" key="1">
    <source>
        <dbReference type="ARBA" id="ARBA00004141"/>
    </source>
</evidence>
<dbReference type="PANTHER" id="PTHR23511:SF5">
    <property type="entry name" value="MAJOR FACILITATOR-TYPE TRANSPORTER HXNZ-RELATED"/>
    <property type="match status" value="1"/>
</dbReference>
<name>A0AAF0ETI5_9BASI</name>
<feature type="transmembrane region" description="Helical" evidence="7">
    <location>
        <begin position="537"/>
        <end position="556"/>
    </location>
</feature>
<feature type="transmembrane region" description="Helical" evidence="7">
    <location>
        <begin position="450"/>
        <end position="467"/>
    </location>
</feature>
<evidence type="ECO:0000313" key="10">
    <source>
        <dbReference type="Proteomes" id="UP001219933"/>
    </source>
</evidence>
<dbReference type="Pfam" id="PF07690">
    <property type="entry name" value="MFS_1"/>
    <property type="match status" value="1"/>
</dbReference>
<evidence type="ECO:0000256" key="7">
    <source>
        <dbReference type="SAM" id="Phobius"/>
    </source>
</evidence>
<comment type="similarity">
    <text evidence="2">Belongs to the major facilitator superfamily.</text>
</comment>
<feature type="transmembrane region" description="Helical" evidence="7">
    <location>
        <begin position="199"/>
        <end position="222"/>
    </location>
</feature>
<dbReference type="PANTHER" id="PTHR23511">
    <property type="entry name" value="SYNAPTIC VESICLE GLYCOPROTEIN 2"/>
    <property type="match status" value="1"/>
</dbReference>
<accession>A0AAF0ETI5</accession>
<keyword evidence="4 7" id="KW-0812">Transmembrane</keyword>
<feature type="transmembrane region" description="Helical" evidence="7">
    <location>
        <begin position="114"/>
        <end position="133"/>
    </location>
</feature>
<comment type="subcellular location">
    <subcellularLocation>
        <location evidence="1">Membrane</location>
        <topology evidence="1">Multi-pass membrane protein</topology>
    </subcellularLocation>
</comment>
<keyword evidence="5 7" id="KW-1133">Transmembrane helix</keyword>
<reference evidence="9" key="1">
    <citation type="submission" date="2023-03" db="EMBL/GenBank/DDBJ databases">
        <title>Mating type loci evolution in Malassezia.</title>
        <authorList>
            <person name="Coelho M.A."/>
        </authorList>
    </citation>
    <scope>NUCLEOTIDE SEQUENCE</scope>
    <source>
        <strain evidence="9">CBS 11721</strain>
    </source>
</reference>
<evidence type="ECO:0000313" key="9">
    <source>
        <dbReference type="EMBL" id="WFD34399.1"/>
    </source>
</evidence>
<keyword evidence="6 7" id="KW-0472">Membrane</keyword>
<dbReference type="InterPro" id="IPR020846">
    <property type="entry name" value="MFS_dom"/>
</dbReference>
<feature type="transmembrane region" description="Helical" evidence="7">
    <location>
        <begin position="169"/>
        <end position="192"/>
    </location>
</feature>
<dbReference type="Proteomes" id="UP001219933">
    <property type="component" value="Chromosome 2"/>
</dbReference>
<dbReference type="GO" id="GO:0016020">
    <property type="term" value="C:membrane"/>
    <property type="evidence" value="ECO:0007669"/>
    <property type="project" value="UniProtKB-SubCell"/>
</dbReference>
<dbReference type="SUPFAM" id="SSF103473">
    <property type="entry name" value="MFS general substrate transporter"/>
    <property type="match status" value="1"/>
</dbReference>
<keyword evidence="10" id="KW-1185">Reference proteome</keyword>
<dbReference type="FunFam" id="1.20.1250.20:FF:000171">
    <property type="entry name" value="MFS general substrate transporter"/>
    <property type="match status" value="1"/>
</dbReference>
<feature type="transmembrane region" description="Helical" evidence="7">
    <location>
        <begin position="145"/>
        <end position="163"/>
    </location>
</feature>
<gene>
    <name evidence="9" type="ORF">MCUN1_001238</name>
</gene>
<dbReference type="AlphaFoldDB" id="A0AAF0ETI5"/>
<evidence type="ECO:0000256" key="4">
    <source>
        <dbReference type="ARBA" id="ARBA00022692"/>
    </source>
</evidence>
<feature type="transmembrane region" description="Helical" evidence="7">
    <location>
        <begin position="376"/>
        <end position="397"/>
    </location>
</feature>
<feature type="transmembrane region" description="Helical" evidence="7">
    <location>
        <begin position="73"/>
        <end position="94"/>
    </location>
</feature>
<dbReference type="InterPro" id="IPR036259">
    <property type="entry name" value="MFS_trans_sf"/>
</dbReference>
<dbReference type="InterPro" id="IPR011701">
    <property type="entry name" value="MFS"/>
</dbReference>
<feature type="transmembrane region" description="Helical" evidence="7">
    <location>
        <begin position="417"/>
        <end position="438"/>
    </location>
</feature>
<feature type="transmembrane region" description="Helical" evidence="7">
    <location>
        <begin position="252"/>
        <end position="273"/>
    </location>
</feature>
<dbReference type="GO" id="GO:0022857">
    <property type="term" value="F:transmembrane transporter activity"/>
    <property type="evidence" value="ECO:0007669"/>
    <property type="project" value="InterPro"/>
</dbReference>
<feature type="domain" description="Major facilitator superfamily (MFS) profile" evidence="8">
    <location>
        <begin position="75"/>
        <end position="561"/>
    </location>
</feature>
<dbReference type="CDD" id="cd17316">
    <property type="entry name" value="MFS_SV2_like"/>
    <property type="match status" value="1"/>
</dbReference>
<keyword evidence="3" id="KW-0813">Transport</keyword>
<evidence type="ECO:0000256" key="5">
    <source>
        <dbReference type="ARBA" id="ARBA00022989"/>
    </source>
</evidence>